<comment type="caution">
    <text evidence="1">The sequence shown here is derived from an EMBL/GenBank/DDBJ whole genome shotgun (WGS) entry which is preliminary data.</text>
</comment>
<dbReference type="Proteomes" id="UP000585474">
    <property type="component" value="Unassembled WGS sequence"/>
</dbReference>
<protein>
    <submittedName>
        <fullName evidence="1">Uncharacterized protein</fullName>
    </submittedName>
</protein>
<dbReference type="AlphaFoldDB" id="A0A7J0H8C5"/>
<proteinExistence type="predicted"/>
<gene>
    <name evidence="1" type="ORF">Acr_28g0000140</name>
</gene>
<evidence type="ECO:0000313" key="1">
    <source>
        <dbReference type="EMBL" id="GFZ19309.1"/>
    </source>
</evidence>
<name>A0A7J0H8C5_9ERIC</name>
<sequence>MEGLGVGSVGCFRCGDSVAEGDESGFGNGVRLVIMAMASSKFTAAERVLRWRRFQRCSSSGCIGGDGCDSQGAFPRTRALVRFLCLGILLYAM</sequence>
<organism evidence="1 2">
    <name type="scientific">Actinidia rufa</name>
    <dbReference type="NCBI Taxonomy" id="165716"/>
    <lineage>
        <taxon>Eukaryota</taxon>
        <taxon>Viridiplantae</taxon>
        <taxon>Streptophyta</taxon>
        <taxon>Embryophyta</taxon>
        <taxon>Tracheophyta</taxon>
        <taxon>Spermatophyta</taxon>
        <taxon>Magnoliopsida</taxon>
        <taxon>eudicotyledons</taxon>
        <taxon>Gunneridae</taxon>
        <taxon>Pentapetalae</taxon>
        <taxon>asterids</taxon>
        <taxon>Ericales</taxon>
        <taxon>Actinidiaceae</taxon>
        <taxon>Actinidia</taxon>
    </lineage>
</organism>
<dbReference type="EMBL" id="BJWL01000028">
    <property type="protein sequence ID" value="GFZ19309.1"/>
    <property type="molecule type" value="Genomic_DNA"/>
</dbReference>
<accession>A0A7J0H8C5</accession>
<keyword evidence="2" id="KW-1185">Reference proteome</keyword>
<evidence type="ECO:0000313" key="2">
    <source>
        <dbReference type="Proteomes" id="UP000585474"/>
    </source>
</evidence>
<reference evidence="1 2" key="1">
    <citation type="submission" date="2019-07" db="EMBL/GenBank/DDBJ databases">
        <title>De Novo Assembly of kiwifruit Actinidia rufa.</title>
        <authorList>
            <person name="Sugita-Konishi S."/>
            <person name="Sato K."/>
            <person name="Mori E."/>
            <person name="Abe Y."/>
            <person name="Kisaki G."/>
            <person name="Hamano K."/>
            <person name="Suezawa K."/>
            <person name="Otani M."/>
            <person name="Fukuda T."/>
            <person name="Manabe T."/>
            <person name="Gomi K."/>
            <person name="Tabuchi M."/>
            <person name="Akimitsu K."/>
            <person name="Kataoka I."/>
        </authorList>
    </citation>
    <scope>NUCLEOTIDE SEQUENCE [LARGE SCALE GENOMIC DNA]</scope>
    <source>
        <strain evidence="2">cv. Fuchu</strain>
    </source>
</reference>